<dbReference type="KEGG" id="gms:SOIL9_80750"/>
<evidence type="ECO:0000313" key="3">
    <source>
        <dbReference type="Proteomes" id="UP000464178"/>
    </source>
</evidence>
<feature type="region of interest" description="Disordered" evidence="1">
    <location>
        <begin position="43"/>
        <end position="111"/>
    </location>
</feature>
<evidence type="ECO:0000313" key="2">
    <source>
        <dbReference type="EMBL" id="VTS00764.1"/>
    </source>
</evidence>
<evidence type="ECO:0000256" key="1">
    <source>
        <dbReference type="SAM" id="MobiDB-lite"/>
    </source>
</evidence>
<keyword evidence="3" id="KW-1185">Reference proteome</keyword>
<sequence>MDATLDDVLDELKKQVKLATIANTIASGTQLLMTKALPAGLMAGPGTQTAAPKPPAGMPLHPPGVPGTGHPQQHNSQQQQNQQGGQAQQNSNTKKNRRGKKSSQSFWSRVRGGIANKVKSGRLGRAYSGGQKGVGSFLGGKGPTGMKGLGGMSGAAARVAGPVAVVAGVVQGLNEFRKAVVQATDEQLAAARKLRDVSGHMDLIFAQSDIKDAMRGMRQGQAQAQSTARLADSEQRRKDSMEPLENAVTNIKNDLLAKLNDAILPAIEVCADIAKFIERNWPWSVKEEEKKKEPLGLAGSMQAAEAEAARITAEGRRLMDRARAASGTSRPGGRLP</sequence>
<protein>
    <submittedName>
        <fullName evidence="2">Uncharacterized protein</fullName>
    </submittedName>
</protein>
<dbReference type="AlphaFoldDB" id="A0A6P2DGP7"/>
<feature type="compositionally biased region" description="Basic and acidic residues" evidence="1">
    <location>
        <begin position="314"/>
        <end position="323"/>
    </location>
</feature>
<dbReference type="EMBL" id="LR593886">
    <property type="protein sequence ID" value="VTS00764.1"/>
    <property type="molecule type" value="Genomic_DNA"/>
</dbReference>
<gene>
    <name evidence="2" type="ORF">SOIL9_80750</name>
</gene>
<accession>A0A6P2DGP7</accession>
<feature type="region of interest" description="Disordered" evidence="1">
    <location>
        <begin position="220"/>
        <end position="242"/>
    </location>
</feature>
<organism evidence="2 3">
    <name type="scientific">Gemmata massiliana</name>
    <dbReference type="NCBI Taxonomy" id="1210884"/>
    <lineage>
        <taxon>Bacteria</taxon>
        <taxon>Pseudomonadati</taxon>
        <taxon>Planctomycetota</taxon>
        <taxon>Planctomycetia</taxon>
        <taxon>Gemmatales</taxon>
        <taxon>Gemmataceae</taxon>
        <taxon>Gemmata</taxon>
    </lineage>
</organism>
<dbReference type="Proteomes" id="UP000464178">
    <property type="component" value="Chromosome"/>
</dbReference>
<feature type="region of interest" description="Disordered" evidence="1">
    <location>
        <begin position="314"/>
        <end position="336"/>
    </location>
</feature>
<proteinExistence type="predicted"/>
<reference evidence="2 3" key="1">
    <citation type="submission" date="2019-05" db="EMBL/GenBank/DDBJ databases">
        <authorList>
            <consortium name="Science for Life Laboratories"/>
        </authorList>
    </citation>
    <scope>NUCLEOTIDE SEQUENCE [LARGE SCALE GENOMIC DNA]</scope>
    <source>
        <strain evidence="2">Soil9</strain>
    </source>
</reference>
<dbReference type="RefSeq" id="WP_162672258.1">
    <property type="nucleotide sequence ID" value="NZ_LR593886.1"/>
</dbReference>
<name>A0A6P2DGP7_9BACT</name>
<feature type="compositionally biased region" description="Pro residues" evidence="1">
    <location>
        <begin position="52"/>
        <end position="65"/>
    </location>
</feature>
<feature type="compositionally biased region" description="Low complexity" evidence="1">
    <location>
        <begin position="72"/>
        <end position="92"/>
    </location>
</feature>
<feature type="compositionally biased region" description="Basic and acidic residues" evidence="1">
    <location>
        <begin position="231"/>
        <end position="241"/>
    </location>
</feature>